<dbReference type="EMBL" id="CM023484">
    <property type="protein sequence ID" value="KAH6932997.1"/>
    <property type="molecule type" value="Genomic_DNA"/>
</dbReference>
<evidence type="ECO:0000313" key="2">
    <source>
        <dbReference type="Proteomes" id="UP000821845"/>
    </source>
</evidence>
<reference evidence="1" key="1">
    <citation type="submission" date="2020-05" db="EMBL/GenBank/DDBJ databases">
        <title>Large-scale comparative analyses of tick genomes elucidate their genetic diversity and vector capacities.</title>
        <authorList>
            <person name="Jia N."/>
            <person name="Wang J."/>
            <person name="Shi W."/>
            <person name="Du L."/>
            <person name="Sun Y."/>
            <person name="Zhan W."/>
            <person name="Jiang J."/>
            <person name="Wang Q."/>
            <person name="Zhang B."/>
            <person name="Ji P."/>
            <person name="Sakyi L.B."/>
            <person name="Cui X."/>
            <person name="Yuan T."/>
            <person name="Jiang B."/>
            <person name="Yang W."/>
            <person name="Lam T.T.-Y."/>
            <person name="Chang Q."/>
            <person name="Ding S."/>
            <person name="Wang X."/>
            <person name="Zhu J."/>
            <person name="Ruan X."/>
            <person name="Zhao L."/>
            <person name="Wei J."/>
            <person name="Que T."/>
            <person name="Du C."/>
            <person name="Cheng J."/>
            <person name="Dai P."/>
            <person name="Han X."/>
            <person name="Huang E."/>
            <person name="Gao Y."/>
            <person name="Liu J."/>
            <person name="Shao H."/>
            <person name="Ye R."/>
            <person name="Li L."/>
            <person name="Wei W."/>
            <person name="Wang X."/>
            <person name="Wang C."/>
            <person name="Yang T."/>
            <person name="Huo Q."/>
            <person name="Li W."/>
            <person name="Guo W."/>
            <person name="Chen H."/>
            <person name="Zhou L."/>
            <person name="Ni X."/>
            <person name="Tian J."/>
            <person name="Zhou Y."/>
            <person name="Sheng Y."/>
            <person name="Liu T."/>
            <person name="Pan Y."/>
            <person name="Xia L."/>
            <person name="Li J."/>
            <person name="Zhao F."/>
            <person name="Cao W."/>
        </authorList>
    </citation>
    <scope>NUCLEOTIDE SEQUENCE</scope>
    <source>
        <strain evidence="1">Hyas-2018</strain>
    </source>
</reference>
<keyword evidence="2" id="KW-1185">Reference proteome</keyword>
<comment type="caution">
    <text evidence="1">The sequence shown here is derived from an EMBL/GenBank/DDBJ whole genome shotgun (WGS) entry which is preliminary data.</text>
</comment>
<accession>A0ACB7SG01</accession>
<protein>
    <submittedName>
        <fullName evidence="1">Uncharacterized protein</fullName>
    </submittedName>
</protein>
<organism evidence="1 2">
    <name type="scientific">Hyalomma asiaticum</name>
    <name type="common">Tick</name>
    <dbReference type="NCBI Taxonomy" id="266040"/>
    <lineage>
        <taxon>Eukaryota</taxon>
        <taxon>Metazoa</taxon>
        <taxon>Ecdysozoa</taxon>
        <taxon>Arthropoda</taxon>
        <taxon>Chelicerata</taxon>
        <taxon>Arachnida</taxon>
        <taxon>Acari</taxon>
        <taxon>Parasitiformes</taxon>
        <taxon>Ixodida</taxon>
        <taxon>Ixodoidea</taxon>
        <taxon>Ixodidae</taxon>
        <taxon>Hyalomminae</taxon>
        <taxon>Hyalomma</taxon>
    </lineage>
</organism>
<evidence type="ECO:0000313" key="1">
    <source>
        <dbReference type="EMBL" id="KAH6932997.1"/>
    </source>
</evidence>
<proteinExistence type="predicted"/>
<name>A0ACB7SG01_HYAAI</name>
<dbReference type="Proteomes" id="UP000821845">
    <property type="component" value="Chromosome 4"/>
</dbReference>
<gene>
    <name evidence="1" type="ORF">HPB50_011426</name>
</gene>
<sequence>MQWVAFPLLVLIAVVGAEGSCDDYTAIITPLLTASAGCEYYCHQSRHKDIDDGRPCVMEWYTASITGEPVVTLTGSCSRGICRYAGTSLLHHNEHHSGIVKIRALSRPPKQKFKKAKCKVENVQVTPEEKVRPYCVYLCHMPEGYIKMGLEEDGTPCRFFVHEGVCQNGLCLLDKPRKERPAKGDGDKEGGAVTPKADEAAE</sequence>